<evidence type="ECO:0000256" key="7">
    <source>
        <dbReference type="ARBA" id="ARBA00023018"/>
    </source>
</evidence>
<dbReference type="InterPro" id="IPR017978">
    <property type="entry name" value="GPCR_3_C"/>
</dbReference>
<feature type="transmembrane region" description="Helical" evidence="17">
    <location>
        <begin position="198"/>
        <end position="225"/>
    </location>
</feature>
<evidence type="ECO:0000256" key="10">
    <source>
        <dbReference type="ARBA" id="ARBA00023157"/>
    </source>
</evidence>
<dbReference type="InterPro" id="IPR043458">
    <property type="entry name" value="GPR158/179"/>
</dbReference>
<evidence type="ECO:0000256" key="6">
    <source>
        <dbReference type="ARBA" id="ARBA00022989"/>
    </source>
</evidence>
<feature type="transmembrane region" description="Helical" evidence="17">
    <location>
        <begin position="279"/>
        <end position="297"/>
    </location>
</feature>
<keyword evidence="7" id="KW-0770">Synapse</keyword>
<accession>A0A7M7N9E9</accession>
<evidence type="ECO:0000256" key="18">
    <source>
        <dbReference type="SAM" id="SignalP"/>
    </source>
</evidence>
<dbReference type="PANTHER" id="PTHR32546:SF29">
    <property type="entry name" value="G-PROTEIN COUPLED RECEPTORS FAMILY 3 PROFILE DOMAIN-CONTAINING PROTEIN"/>
    <property type="match status" value="1"/>
</dbReference>
<evidence type="ECO:0000256" key="11">
    <source>
        <dbReference type="ARBA" id="ARBA00023170"/>
    </source>
</evidence>
<dbReference type="RefSeq" id="XP_030831956.1">
    <property type="nucleotide sequence ID" value="XM_030976096.1"/>
</dbReference>
<dbReference type="GO" id="GO:0004930">
    <property type="term" value="F:G protein-coupled receptor activity"/>
    <property type="evidence" value="ECO:0007669"/>
    <property type="project" value="UniProtKB-KW"/>
</dbReference>
<dbReference type="Gene3D" id="3.30.450.20">
    <property type="entry name" value="PAS domain"/>
    <property type="match status" value="1"/>
</dbReference>
<dbReference type="Pfam" id="PF00003">
    <property type="entry name" value="7tm_3"/>
    <property type="match status" value="1"/>
</dbReference>
<keyword evidence="3" id="KW-1003">Cell membrane</keyword>
<comment type="subcellular location">
    <subcellularLocation>
        <location evidence="1">Cell projection</location>
        <location evidence="1">Neuron projection</location>
    </subcellularLocation>
    <subcellularLocation>
        <location evidence="16">Postsynaptic cell membrane</location>
        <topology evidence="16">Multi-pass membrane protein</topology>
    </subcellularLocation>
</comment>
<keyword evidence="8" id="KW-0297">G-protein coupled receptor</keyword>
<evidence type="ECO:0000256" key="4">
    <source>
        <dbReference type="ARBA" id="ARBA00022692"/>
    </source>
</evidence>
<evidence type="ECO:0000256" key="17">
    <source>
        <dbReference type="SAM" id="Phobius"/>
    </source>
</evidence>
<dbReference type="KEGG" id="spu:100888258"/>
<evidence type="ECO:0000259" key="19">
    <source>
        <dbReference type="PROSITE" id="PS50259"/>
    </source>
</evidence>
<sequence length="373" mass="42607">MIYLLFLFTAATFTYRLNNETNGEQTQEDTIIVHYEDGHWSTPYFDCGGGNIWMMTYTVPFLGRRPNGTYYFKGTSGLDIDLRAIDINQCIDDNNTNISKEENIFSDTDKCDRASQTCVFIENLGFRRGSYQCVCKKGFYFPQPNNGENYYNGTILEEQHDLKIAGRENIYDQLICKRCGEGCSECTDDRSCIFTFNWALRITFLVIQCLTIVAMIPLFIFTFQFRDVKVVKAASPVLLRIILIGAVFLYCLALVGYGVPTVMRCTLMQWFKEVGFSTLYGALLLKTWRISVVFRVRSAARVRITDMDLIKRLGLIIAVSLFYLIVRTVVSPPTVEIGKSLHDLKAYQCSYDWWDYAANIGSLEGGMASELEQ</sequence>
<comment type="similarity">
    <text evidence="2">Belongs to the G-protein coupled receptor 3 family.</text>
</comment>
<keyword evidence="4 17" id="KW-0812">Transmembrane</keyword>
<evidence type="ECO:0000256" key="3">
    <source>
        <dbReference type="ARBA" id="ARBA00022475"/>
    </source>
</evidence>
<dbReference type="OrthoDB" id="2129233at2759"/>
<dbReference type="GO" id="GO:0045211">
    <property type="term" value="C:postsynaptic membrane"/>
    <property type="evidence" value="ECO:0007669"/>
    <property type="project" value="UniProtKB-SubCell"/>
</dbReference>
<dbReference type="OMA" id="RENIYDQ"/>
<dbReference type="AlphaFoldDB" id="A0A7M7N9E9"/>
<dbReference type="PROSITE" id="PS50259">
    <property type="entry name" value="G_PROTEIN_RECEP_F3_4"/>
    <property type="match status" value="1"/>
</dbReference>
<evidence type="ECO:0000256" key="5">
    <source>
        <dbReference type="ARBA" id="ARBA00022729"/>
    </source>
</evidence>
<name>A0A7M7N9E9_STRPU</name>
<feature type="chain" id="PRO_5029662215" description="G-protein coupled receptors family 3 profile domain-containing protein" evidence="18">
    <location>
        <begin position="17"/>
        <end position="373"/>
    </location>
</feature>
<feature type="signal peptide" evidence="18">
    <location>
        <begin position="1"/>
        <end position="16"/>
    </location>
</feature>
<dbReference type="InParanoid" id="A0A7M7N9E9"/>
<evidence type="ECO:0000256" key="16">
    <source>
        <dbReference type="ARBA" id="ARBA00034104"/>
    </source>
</evidence>
<evidence type="ECO:0000256" key="15">
    <source>
        <dbReference type="ARBA" id="ARBA00023273"/>
    </source>
</evidence>
<keyword evidence="13" id="KW-0807">Transducer</keyword>
<reference evidence="21" key="1">
    <citation type="submission" date="2015-02" db="EMBL/GenBank/DDBJ databases">
        <title>Genome sequencing for Strongylocentrotus purpuratus.</title>
        <authorList>
            <person name="Murali S."/>
            <person name="Liu Y."/>
            <person name="Vee V."/>
            <person name="English A."/>
            <person name="Wang M."/>
            <person name="Skinner E."/>
            <person name="Han Y."/>
            <person name="Muzny D.M."/>
            <person name="Worley K.C."/>
            <person name="Gibbs R.A."/>
        </authorList>
    </citation>
    <scope>NUCLEOTIDE SEQUENCE</scope>
</reference>
<keyword evidence="14" id="KW-0628">Postsynaptic cell membrane</keyword>
<keyword evidence="9 17" id="KW-0472">Membrane</keyword>
<evidence type="ECO:0000256" key="8">
    <source>
        <dbReference type="ARBA" id="ARBA00023040"/>
    </source>
</evidence>
<dbReference type="GO" id="GO:0043005">
    <property type="term" value="C:neuron projection"/>
    <property type="evidence" value="ECO:0007669"/>
    <property type="project" value="UniProtKB-SubCell"/>
</dbReference>
<dbReference type="GeneID" id="100888258"/>
<evidence type="ECO:0000313" key="21">
    <source>
        <dbReference type="Proteomes" id="UP000007110"/>
    </source>
</evidence>
<feature type="domain" description="G-protein coupled receptors family 3 profile" evidence="19">
    <location>
        <begin position="200"/>
        <end position="337"/>
    </location>
</feature>
<proteinExistence type="inferred from homology"/>
<evidence type="ECO:0000256" key="14">
    <source>
        <dbReference type="ARBA" id="ARBA00023257"/>
    </source>
</evidence>
<keyword evidence="5 18" id="KW-0732">Signal</keyword>
<evidence type="ECO:0000313" key="20">
    <source>
        <dbReference type="EnsemblMetazoa" id="XP_030831956"/>
    </source>
</evidence>
<reference evidence="20" key="2">
    <citation type="submission" date="2021-01" db="UniProtKB">
        <authorList>
            <consortium name="EnsemblMetazoa"/>
        </authorList>
    </citation>
    <scope>IDENTIFICATION</scope>
</reference>
<keyword evidence="21" id="KW-1185">Reference proteome</keyword>
<keyword evidence="10" id="KW-1015">Disulfide bond</keyword>
<dbReference type="Pfam" id="PF22572">
    <property type="entry name" value="GPR158_179_EC"/>
    <property type="match status" value="1"/>
</dbReference>
<protein>
    <recommendedName>
        <fullName evidence="19">G-protein coupled receptors family 3 profile domain-containing protein</fullName>
    </recommendedName>
</protein>
<feature type="transmembrane region" description="Helical" evidence="17">
    <location>
        <begin position="237"/>
        <end position="259"/>
    </location>
</feature>
<evidence type="ECO:0000256" key="2">
    <source>
        <dbReference type="ARBA" id="ARBA00007242"/>
    </source>
</evidence>
<dbReference type="PANTHER" id="PTHR32546">
    <property type="entry name" value="G-PROTEIN COUPLED RECEPTOR 158-RELATED"/>
    <property type="match status" value="1"/>
</dbReference>
<evidence type="ECO:0000256" key="13">
    <source>
        <dbReference type="ARBA" id="ARBA00023224"/>
    </source>
</evidence>
<keyword evidence="15" id="KW-0966">Cell projection</keyword>
<evidence type="ECO:0000256" key="9">
    <source>
        <dbReference type="ARBA" id="ARBA00023136"/>
    </source>
</evidence>
<organism evidence="20 21">
    <name type="scientific">Strongylocentrotus purpuratus</name>
    <name type="common">Purple sea urchin</name>
    <dbReference type="NCBI Taxonomy" id="7668"/>
    <lineage>
        <taxon>Eukaryota</taxon>
        <taxon>Metazoa</taxon>
        <taxon>Echinodermata</taxon>
        <taxon>Eleutherozoa</taxon>
        <taxon>Echinozoa</taxon>
        <taxon>Echinoidea</taxon>
        <taxon>Euechinoidea</taxon>
        <taxon>Echinacea</taxon>
        <taxon>Camarodonta</taxon>
        <taxon>Echinidea</taxon>
        <taxon>Strongylocentrotidae</taxon>
        <taxon>Strongylocentrotus</taxon>
    </lineage>
</organism>
<keyword evidence="12" id="KW-0325">Glycoprotein</keyword>
<dbReference type="EnsemblMetazoa" id="XM_030976096">
    <property type="protein sequence ID" value="XP_030831956"/>
    <property type="gene ID" value="LOC100888258"/>
</dbReference>
<dbReference type="InterPro" id="IPR054714">
    <property type="entry name" value="GPR158_179_extracellular"/>
</dbReference>
<evidence type="ECO:0000256" key="12">
    <source>
        <dbReference type="ARBA" id="ARBA00023180"/>
    </source>
</evidence>
<dbReference type="Proteomes" id="UP000007110">
    <property type="component" value="Unassembled WGS sequence"/>
</dbReference>
<evidence type="ECO:0000256" key="1">
    <source>
        <dbReference type="ARBA" id="ARBA00004487"/>
    </source>
</evidence>
<feature type="transmembrane region" description="Helical" evidence="17">
    <location>
        <begin position="309"/>
        <end position="326"/>
    </location>
</feature>
<keyword evidence="6 17" id="KW-1133">Transmembrane helix</keyword>
<keyword evidence="11" id="KW-0675">Receptor</keyword>